<keyword evidence="5" id="KW-0663">Pyridoxal phosphate</keyword>
<evidence type="ECO:0000256" key="3">
    <source>
        <dbReference type="ARBA" id="ARBA00022679"/>
    </source>
</evidence>
<dbReference type="InterPro" id="IPR015424">
    <property type="entry name" value="PyrdxlP-dep_Trfase"/>
</dbReference>
<name>A0A496PMF6_9MICC</name>
<protein>
    <submittedName>
        <fullName evidence="10">Cysteine desulfurase</fullName>
    </submittedName>
</protein>
<dbReference type="PIRSF" id="PIRSF005572">
    <property type="entry name" value="NifS"/>
    <property type="match status" value="1"/>
</dbReference>
<accession>A0A496PMF6</accession>
<dbReference type="EMBL" id="QQXL01000001">
    <property type="protein sequence ID" value="RKW71636.1"/>
    <property type="molecule type" value="Genomic_DNA"/>
</dbReference>
<evidence type="ECO:0000256" key="2">
    <source>
        <dbReference type="ARBA" id="ARBA00006490"/>
    </source>
</evidence>
<dbReference type="PANTHER" id="PTHR11601">
    <property type="entry name" value="CYSTEINE DESULFURYLASE FAMILY MEMBER"/>
    <property type="match status" value="1"/>
</dbReference>
<comment type="cofactor">
    <cofactor evidence="1">
        <name>pyridoxal 5'-phosphate</name>
        <dbReference type="ChEBI" id="CHEBI:597326"/>
    </cofactor>
</comment>
<dbReference type="Pfam" id="PF00266">
    <property type="entry name" value="Aminotran_5"/>
    <property type="match status" value="1"/>
</dbReference>
<evidence type="ECO:0000256" key="1">
    <source>
        <dbReference type="ARBA" id="ARBA00001933"/>
    </source>
</evidence>
<evidence type="ECO:0000259" key="9">
    <source>
        <dbReference type="Pfam" id="PF00266"/>
    </source>
</evidence>
<dbReference type="AlphaFoldDB" id="A0A496PMF6"/>
<proteinExistence type="inferred from homology"/>
<evidence type="ECO:0000313" key="10">
    <source>
        <dbReference type="EMBL" id="RKW71636.1"/>
    </source>
</evidence>
<dbReference type="GO" id="GO:0046872">
    <property type="term" value="F:metal ion binding"/>
    <property type="evidence" value="ECO:0007669"/>
    <property type="project" value="UniProtKB-KW"/>
</dbReference>
<dbReference type="GO" id="GO:0051536">
    <property type="term" value="F:iron-sulfur cluster binding"/>
    <property type="evidence" value="ECO:0007669"/>
    <property type="project" value="UniProtKB-KW"/>
</dbReference>
<dbReference type="Gene3D" id="3.90.1150.10">
    <property type="entry name" value="Aspartate Aminotransferase, domain 1"/>
    <property type="match status" value="1"/>
</dbReference>
<feature type="domain" description="Aminotransferase class V" evidence="9">
    <location>
        <begin position="9"/>
        <end position="386"/>
    </location>
</feature>
<dbReference type="InterPro" id="IPR015422">
    <property type="entry name" value="PyrdxlP-dep_Trfase_small"/>
</dbReference>
<dbReference type="InterPro" id="IPR015421">
    <property type="entry name" value="PyrdxlP-dep_Trfase_major"/>
</dbReference>
<dbReference type="InterPro" id="IPR000192">
    <property type="entry name" value="Aminotrans_V_dom"/>
</dbReference>
<evidence type="ECO:0000256" key="4">
    <source>
        <dbReference type="ARBA" id="ARBA00022723"/>
    </source>
</evidence>
<dbReference type="Gene3D" id="1.10.260.50">
    <property type="match status" value="1"/>
</dbReference>
<dbReference type="Gene3D" id="3.40.640.10">
    <property type="entry name" value="Type I PLP-dependent aspartate aminotransferase-like (Major domain)"/>
    <property type="match status" value="1"/>
</dbReference>
<gene>
    <name evidence="10" type="ORF">DWQ67_02015</name>
</gene>
<reference evidence="10 11" key="1">
    <citation type="submission" date="2018-07" db="EMBL/GenBank/DDBJ databases">
        <title>Arthrobacter sp. nov., isolated from raw cow's milk with high bacterial count.</title>
        <authorList>
            <person name="Hahne J."/>
            <person name="Isele D."/>
            <person name="Lipski A."/>
        </authorList>
    </citation>
    <scope>NUCLEOTIDE SEQUENCE [LARGE SCALE GENOMIC DNA]</scope>
    <source>
        <strain evidence="10 11">JZ R-183</strain>
    </source>
</reference>
<keyword evidence="11" id="KW-1185">Reference proteome</keyword>
<evidence type="ECO:0000256" key="6">
    <source>
        <dbReference type="ARBA" id="ARBA00023004"/>
    </source>
</evidence>
<dbReference type="SUPFAM" id="SSF53383">
    <property type="entry name" value="PLP-dependent transferases"/>
    <property type="match status" value="1"/>
</dbReference>
<dbReference type="PANTHER" id="PTHR11601:SF34">
    <property type="entry name" value="CYSTEINE DESULFURASE"/>
    <property type="match status" value="1"/>
</dbReference>
<evidence type="ECO:0000313" key="11">
    <source>
        <dbReference type="Proteomes" id="UP000273119"/>
    </source>
</evidence>
<evidence type="ECO:0000256" key="8">
    <source>
        <dbReference type="ARBA" id="ARBA00050776"/>
    </source>
</evidence>
<evidence type="ECO:0000256" key="5">
    <source>
        <dbReference type="ARBA" id="ARBA00022898"/>
    </source>
</evidence>
<keyword evidence="4" id="KW-0479">Metal-binding</keyword>
<dbReference type="InterPro" id="IPR016454">
    <property type="entry name" value="Cysteine_dSase"/>
</dbReference>
<comment type="catalytic activity">
    <reaction evidence="8">
        <text>(sulfur carrier)-H + L-cysteine = (sulfur carrier)-SH + L-alanine</text>
        <dbReference type="Rhea" id="RHEA:43892"/>
        <dbReference type="Rhea" id="RHEA-COMP:14737"/>
        <dbReference type="Rhea" id="RHEA-COMP:14739"/>
        <dbReference type="ChEBI" id="CHEBI:29917"/>
        <dbReference type="ChEBI" id="CHEBI:35235"/>
        <dbReference type="ChEBI" id="CHEBI:57972"/>
        <dbReference type="ChEBI" id="CHEBI:64428"/>
        <dbReference type="EC" id="2.8.1.7"/>
    </reaction>
</comment>
<dbReference type="Proteomes" id="UP000273119">
    <property type="component" value="Unassembled WGS sequence"/>
</dbReference>
<evidence type="ECO:0000256" key="7">
    <source>
        <dbReference type="ARBA" id="ARBA00023014"/>
    </source>
</evidence>
<keyword evidence="3" id="KW-0808">Transferase</keyword>
<comment type="similarity">
    <text evidence="2">Belongs to the class-V pyridoxal-phosphate-dependent aminotransferase family. NifS/IscS subfamily.</text>
</comment>
<organism evidence="10 11">
    <name type="scientific">Galactobacter caseinivorans</name>
    <dbReference type="NCBI Taxonomy" id="2676123"/>
    <lineage>
        <taxon>Bacteria</taxon>
        <taxon>Bacillati</taxon>
        <taxon>Actinomycetota</taxon>
        <taxon>Actinomycetes</taxon>
        <taxon>Micrococcales</taxon>
        <taxon>Micrococcaceae</taxon>
        <taxon>Galactobacter</taxon>
    </lineage>
</organism>
<keyword evidence="7" id="KW-0411">Iron-sulfur</keyword>
<comment type="caution">
    <text evidence="10">The sequence shown here is derived from an EMBL/GenBank/DDBJ whole genome shotgun (WGS) entry which is preliminary data.</text>
</comment>
<keyword evidence="6" id="KW-0408">Iron</keyword>
<sequence>MQAVPHRPVYLDHAATSPLSPAAREVILAHLDLVGNPNSLHGPGRAAHRLVEESRERLAVAIGVHPSEILFTSGGTEADNLGLKGTWWASHGRDAHRRGILLTGAEHHAVLDAVEWLVAHEGAHTVQVPLLSDGRVDLGAWESALATHGPTLAVATLMWANNEVGTVQPIQAAAALASRHGVPMHSDAVQALGHVPVELRAPGLSSAAITAHKLGGPVGIGALVLGRDQKPVPLQHGGGHERSLRSGTLDAVGAAAFAAAAQEAMANLEEEARRQTGLRDRLIAGVRAAVPDAVLNGPEPGAMPGSESAPRLPGNAHFTFPGCEGDSVLFMLDMAGIASSTGSACTAGVAGPSHVLMAMGRAEAEARCVQRFSLGATSTLADVDALLAALPAAVAGARAAGLSGVGR</sequence>
<dbReference type="GO" id="GO:0031071">
    <property type="term" value="F:cysteine desulfurase activity"/>
    <property type="evidence" value="ECO:0007669"/>
    <property type="project" value="UniProtKB-EC"/>
</dbReference>